<organism evidence="2 3">
    <name type="scientific">Nocardia fusca</name>
    <dbReference type="NCBI Taxonomy" id="941183"/>
    <lineage>
        <taxon>Bacteria</taxon>
        <taxon>Bacillati</taxon>
        <taxon>Actinomycetota</taxon>
        <taxon>Actinomycetes</taxon>
        <taxon>Mycobacteriales</taxon>
        <taxon>Nocardiaceae</taxon>
        <taxon>Nocardia</taxon>
    </lineage>
</organism>
<reference evidence="2 3" key="1">
    <citation type="submission" date="2024-06" db="EMBL/GenBank/DDBJ databases">
        <title>The Natural Products Discovery Center: Release of the First 8490 Sequenced Strains for Exploring Actinobacteria Biosynthetic Diversity.</title>
        <authorList>
            <person name="Kalkreuter E."/>
            <person name="Kautsar S.A."/>
            <person name="Yang D."/>
            <person name="Bader C.D."/>
            <person name="Teijaro C.N."/>
            <person name="Fluegel L."/>
            <person name="Davis C.M."/>
            <person name="Simpson J.R."/>
            <person name="Lauterbach L."/>
            <person name="Steele A.D."/>
            <person name="Gui C."/>
            <person name="Meng S."/>
            <person name="Li G."/>
            <person name="Viehrig K."/>
            <person name="Ye F."/>
            <person name="Su P."/>
            <person name="Kiefer A.F."/>
            <person name="Nichols A."/>
            <person name="Cepeda A.J."/>
            <person name="Yan W."/>
            <person name="Fan B."/>
            <person name="Jiang Y."/>
            <person name="Adhikari A."/>
            <person name="Zheng C.-J."/>
            <person name="Schuster L."/>
            <person name="Cowan T.M."/>
            <person name="Smanski M.J."/>
            <person name="Chevrette M.G."/>
            <person name="De Carvalho L.P.S."/>
            <person name="Shen B."/>
        </authorList>
    </citation>
    <scope>NUCLEOTIDE SEQUENCE [LARGE SCALE GENOMIC DNA]</scope>
    <source>
        <strain evidence="2 3">NPDC050671</strain>
    </source>
</reference>
<dbReference type="Pfam" id="PF03060">
    <property type="entry name" value="NMO"/>
    <property type="match status" value="1"/>
</dbReference>
<dbReference type="InterPro" id="IPR049489">
    <property type="entry name" value="FabD-like_helical_ins"/>
</dbReference>
<gene>
    <name evidence="2" type="ORF">AB0H72_13825</name>
</gene>
<dbReference type="Proteomes" id="UP001551658">
    <property type="component" value="Unassembled WGS sequence"/>
</dbReference>
<evidence type="ECO:0000313" key="3">
    <source>
        <dbReference type="Proteomes" id="UP001551658"/>
    </source>
</evidence>
<accession>A0ABV3F7U2</accession>
<dbReference type="InterPro" id="IPR014179">
    <property type="entry name" value="PfaD-like_TIM-barrel"/>
</dbReference>
<feature type="domain" description="[Acyl-carrier-protein] S-malonyltransferase-like inserted helical" evidence="1">
    <location>
        <begin position="394"/>
        <end position="473"/>
    </location>
</feature>
<dbReference type="PANTHER" id="PTHR32332">
    <property type="entry name" value="2-NITROPROPANE DIOXYGENASE"/>
    <property type="match status" value="1"/>
</dbReference>
<dbReference type="InterPro" id="IPR013785">
    <property type="entry name" value="Aldolase_TIM"/>
</dbReference>
<proteinExistence type="predicted"/>
<dbReference type="EMBL" id="JBFAIH010000006">
    <property type="protein sequence ID" value="MEV0363776.1"/>
    <property type="molecule type" value="Genomic_DNA"/>
</dbReference>
<comment type="caution">
    <text evidence="2">The sequence shown here is derived from an EMBL/GenBank/DDBJ whole genome shotgun (WGS) entry which is preliminary data.</text>
</comment>
<evidence type="ECO:0000259" key="1">
    <source>
        <dbReference type="Pfam" id="PF21607"/>
    </source>
</evidence>
<dbReference type="SUPFAM" id="SSF51395">
    <property type="entry name" value="FMN-linked oxidoreductases"/>
    <property type="match status" value="1"/>
</dbReference>
<protein>
    <submittedName>
        <fullName evidence="2">PfaD family polyunsaturated fatty acid/polyketide biosynthesis protein</fullName>
    </submittedName>
</protein>
<name>A0ABV3F7U2_9NOCA</name>
<evidence type="ECO:0000313" key="2">
    <source>
        <dbReference type="EMBL" id="MEV0363776.1"/>
    </source>
</evidence>
<keyword evidence="3" id="KW-1185">Reference proteome</keyword>
<sequence length="537" mass="57014">MSSPYATPTLPGARDAHELYLRDPDVVGGDAAELLDDTGRRLVVVADTEPVPAAGGTLVPAAAAVAGDLPVLGVVEPCGPDTLGSAAFRRAHGVRLSYVVGEMARGIASAEMVTAAARAGILSFFGTGGLSLARVERTVAELAGQLDGLPWGANLLHNPGEPELEEATAALLLEHRVPAVSASAFMGLTPAVVRCAAAGLHRGPDGRVQRATKILAKVSRPEVARLFLAPAPEKILRKLVAAGQLSAAEAELAALVPVAEDITVEGDSGGHTDGRPLLALLPRMIALRDEVTRQYGYDRRVRLGAAGGLGTPEAVAAAFALGADYVLTGSINQLTPEADLSAAAKTLLAAADIADFTTAPAADMFEIGARVQVLKKGSRFWARAQWLYDRYTAHSGLDELSPADTKKLETEIFGATVDEIWARTRDFWQDRDPKQLTRAERDRKHRMALCFRWYLGMSTRWATEGETERRGDFQLWCGPAMGAFNRWAGPDIGAPGVVEIAENLMRGAAALTRRDAAVRLGVDRVFPPVRYRAASAV</sequence>
<dbReference type="Gene3D" id="3.20.20.70">
    <property type="entry name" value="Aldolase class I"/>
    <property type="match status" value="1"/>
</dbReference>
<dbReference type="RefSeq" id="WP_357978354.1">
    <property type="nucleotide sequence ID" value="NZ_JBFAIH010000006.1"/>
</dbReference>
<dbReference type="NCBIfam" id="TIGR02814">
    <property type="entry name" value="pfaD_fam"/>
    <property type="match status" value="1"/>
</dbReference>
<dbReference type="Pfam" id="PF21607">
    <property type="entry name" value="FabD_helical_ins"/>
    <property type="match status" value="1"/>
</dbReference>
<dbReference type="PANTHER" id="PTHR32332:SF20">
    <property type="entry name" value="2-NITROPROPANE DIOXYGENASE-LIKE PROTEIN"/>
    <property type="match status" value="1"/>
</dbReference>